<dbReference type="Pfam" id="PF08241">
    <property type="entry name" value="Methyltransf_11"/>
    <property type="match status" value="1"/>
</dbReference>
<feature type="domain" description="Methyltransferase type 11" evidence="1">
    <location>
        <begin position="59"/>
        <end position="156"/>
    </location>
</feature>
<dbReference type="EC" id="2.1.1.163" evidence="2"/>
<dbReference type="PANTHER" id="PTHR45036:SF1">
    <property type="entry name" value="METHYLTRANSFERASE LIKE 7A"/>
    <property type="match status" value="1"/>
</dbReference>
<keyword evidence="2" id="KW-0489">Methyltransferase</keyword>
<dbReference type="GO" id="GO:0008757">
    <property type="term" value="F:S-adenosylmethionine-dependent methyltransferase activity"/>
    <property type="evidence" value="ECO:0007669"/>
    <property type="project" value="InterPro"/>
</dbReference>
<dbReference type="InterPro" id="IPR052356">
    <property type="entry name" value="Thiol_S-MT"/>
</dbReference>
<dbReference type="GO" id="GO:0032259">
    <property type="term" value="P:methylation"/>
    <property type="evidence" value="ECO:0007669"/>
    <property type="project" value="UniProtKB-KW"/>
</dbReference>
<keyword evidence="2" id="KW-0808">Transferase</keyword>
<reference evidence="2 3" key="1">
    <citation type="submission" date="2019-12" db="EMBL/GenBank/DDBJ databases">
        <title>Genome sequencing and assembly of endphytes of Porphyra tenera.</title>
        <authorList>
            <person name="Park J.M."/>
            <person name="Shin R."/>
            <person name="Jo S.H."/>
        </authorList>
    </citation>
    <scope>NUCLEOTIDE SEQUENCE [LARGE SCALE GENOMIC DNA]</scope>
    <source>
        <strain evidence="2 3">GPM4</strain>
    </source>
</reference>
<keyword evidence="3" id="KW-1185">Reference proteome</keyword>
<dbReference type="InterPro" id="IPR029063">
    <property type="entry name" value="SAM-dependent_MTases_sf"/>
</dbReference>
<dbReference type="KEGG" id="pmes:FX988_03849"/>
<dbReference type="Gene3D" id="3.40.50.150">
    <property type="entry name" value="Vaccinia Virus protein VP39"/>
    <property type="match status" value="1"/>
</dbReference>
<dbReference type="GO" id="GO:0043770">
    <property type="term" value="F:demethylmenaquinone methyltransferase activity"/>
    <property type="evidence" value="ECO:0007669"/>
    <property type="project" value="UniProtKB-EC"/>
</dbReference>
<dbReference type="CDD" id="cd02440">
    <property type="entry name" value="AdoMet_MTases"/>
    <property type="match status" value="1"/>
</dbReference>
<dbReference type="OrthoDB" id="9760689at2"/>
<evidence type="ECO:0000313" key="3">
    <source>
        <dbReference type="Proteomes" id="UP000464524"/>
    </source>
</evidence>
<dbReference type="PANTHER" id="PTHR45036">
    <property type="entry name" value="METHYLTRANSFERASE LIKE 7B"/>
    <property type="match status" value="1"/>
</dbReference>
<dbReference type="AlphaFoldDB" id="A0A857JP05"/>
<organism evidence="2 3">
    <name type="scientific">Paraglaciecola mesophila</name>
    <dbReference type="NCBI Taxonomy" id="197222"/>
    <lineage>
        <taxon>Bacteria</taxon>
        <taxon>Pseudomonadati</taxon>
        <taxon>Pseudomonadota</taxon>
        <taxon>Gammaproteobacteria</taxon>
        <taxon>Alteromonadales</taxon>
        <taxon>Alteromonadaceae</taxon>
        <taxon>Paraglaciecola</taxon>
    </lineage>
</organism>
<dbReference type="SUPFAM" id="SSF53335">
    <property type="entry name" value="S-adenosyl-L-methionine-dependent methyltransferases"/>
    <property type="match status" value="1"/>
</dbReference>
<evidence type="ECO:0000313" key="2">
    <source>
        <dbReference type="EMBL" id="QHJ13583.1"/>
    </source>
</evidence>
<name>A0A857JP05_9ALTE</name>
<evidence type="ECO:0000259" key="1">
    <source>
        <dbReference type="Pfam" id="PF08241"/>
    </source>
</evidence>
<protein>
    <submittedName>
        <fullName evidence="2">Demethylmenaquinone methyltransferase</fullName>
        <ecNumber evidence="2">2.1.1.163</ecNumber>
    </submittedName>
</protein>
<dbReference type="Proteomes" id="UP000464524">
    <property type="component" value="Chromosome"/>
</dbReference>
<dbReference type="InterPro" id="IPR013216">
    <property type="entry name" value="Methyltransf_11"/>
</dbReference>
<proteinExistence type="predicted"/>
<dbReference type="EMBL" id="CP047656">
    <property type="protein sequence ID" value="QHJ13583.1"/>
    <property type="molecule type" value="Genomic_DNA"/>
</dbReference>
<sequence length="276" mass="32784">MDSKTFLLNKLVEDSIEYFGYDNIEVTRELARIWHDDSKNLNGRWKEVESFDDHKGKILDMACGVGTFLFYGLNQGYDVYGIEPEKWKLSYMDMKIKELNYPEYYSDRVIEGIGEKIPFEDNYFDFITTYQTLEHVQDVEQTLNELIRVLKVGGKLKIQAPDYNSFYEPHYGLPFLPRMNKKFAKIYLKILNKPTKGLDTLNWTTSYTLKESLSNFPNVKIVDLEELYFERYKNKWSKSSRLPKFLSDFMAKVSFYKSVFLLQKEKQIRLVIRKEA</sequence>
<gene>
    <name evidence="2" type="ORF">FX988_03849</name>
</gene>
<accession>A0A857JP05</accession>
<dbReference type="RefSeq" id="WP_160181683.1">
    <property type="nucleotide sequence ID" value="NZ_CP047656.1"/>
</dbReference>